<feature type="transmembrane region" description="Helical" evidence="8">
    <location>
        <begin position="143"/>
        <end position="162"/>
    </location>
</feature>
<keyword evidence="7 8" id="KW-0472">Membrane</keyword>
<dbReference type="Proteomes" id="UP000748531">
    <property type="component" value="Unassembled WGS sequence"/>
</dbReference>
<evidence type="ECO:0000256" key="5">
    <source>
        <dbReference type="ARBA" id="ARBA00022692"/>
    </source>
</evidence>
<evidence type="ECO:0000256" key="2">
    <source>
        <dbReference type="ARBA" id="ARBA00008744"/>
    </source>
</evidence>
<keyword evidence="4" id="KW-0808">Transferase</keyword>
<keyword evidence="3" id="KW-0328">Glycosyltransferase</keyword>
<evidence type="ECO:0000256" key="8">
    <source>
        <dbReference type="SAM" id="Phobius"/>
    </source>
</evidence>
<dbReference type="PANTHER" id="PTHR31488:SF1">
    <property type="entry name" value="C-MANNOSYLTRANSFERASE DPY19L1"/>
    <property type="match status" value="1"/>
</dbReference>
<evidence type="ECO:0000313" key="10">
    <source>
        <dbReference type="Proteomes" id="UP000748531"/>
    </source>
</evidence>
<sequence>MQWASLEQPIVTSLLPVAGLVTLWICVAGLFRLLIRPGVSEVQQRRPEQSASVTTETAESVEGVNQPLLDFTSMFLIFQLCFFTLMAGLIMRLKLFWTPQLCLTLALLAHPIRWQLLVRQFNSFGFLCQTARRWSNRVQATRYSTVLIAHALLILFLAYMTVPGLRNLQAEWAIHGQFSAYNEEVLLDWFQSLPPIRTTTVGHNMPWVIAGPMSTLGGLRLMLPAAAPYPTTQWSAPGSQSSAGFAFTNHPHYESAQLRERTVLAYAIYSRRSVHEVWKIYHQQLQANFVIMDAHSCRPRAGCSNPELFDLIDSHLVGQPALCQALMEPQVVNSAVTPSEWKPYFDVVYVDSHTGRVVLFVRPG</sequence>
<evidence type="ECO:0000256" key="3">
    <source>
        <dbReference type="ARBA" id="ARBA00022676"/>
    </source>
</evidence>
<dbReference type="Pfam" id="PF10034">
    <property type="entry name" value="Dpy19"/>
    <property type="match status" value="2"/>
</dbReference>
<feature type="transmembrane region" description="Helical" evidence="8">
    <location>
        <begin position="71"/>
        <end position="91"/>
    </location>
</feature>
<dbReference type="GO" id="GO:0000030">
    <property type="term" value="F:mannosyltransferase activity"/>
    <property type="evidence" value="ECO:0007669"/>
    <property type="project" value="TreeGrafter"/>
</dbReference>
<keyword evidence="6 8" id="KW-1133">Transmembrane helix</keyword>
<comment type="caution">
    <text evidence="9">The sequence shown here is derived from an EMBL/GenBank/DDBJ whole genome shotgun (WGS) entry which is preliminary data.</text>
</comment>
<dbReference type="PANTHER" id="PTHR31488">
    <property type="entry name" value="DPY-19-LIKE 1, LIKE (H. SAPIENS)"/>
    <property type="match status" value="1"/>
</dbReference>
<dbReference type="EMBL" id="LUCH01007272">
    <property type="protein sequence ID" value="KAF5396828.1"/>
    <property type="molecule type" value="Genomic_DNA"/>
</dbReference>
<dbReference type="InterPro" id="IPR018732">
    <property type="entry name" value="Dpy-19/Dpy-19-like"/>
</dbReference>
<evidence type="ECO:0000256" key="4">
    <source>
        <dbReference type="ARBA" id="ARBA00022679"/>
    </source>
</evidence>
<dbReference type="OrthoDB" id="6019623at2759"/>
<dbReference type="GO" id="GO:0005637">
    <property type="term" value="C:nuclear inner membrane"/>
    <property type="evidence" value="ECO:0007669"/>
    <property type="project" value="TreeGrafter"/>
</dbReference>
<proteinExistence type="inferred from homology"/>
<evidence type="ECO:0000256" key="6">
    <source>
        <dbReference type="ARBA" id="ARBA00022989"/>
    </source>
</evidence>
<evidence type="ECO:0000256" key="1">
    <source>
        <dbReference type="ARBA" id="ARBA00004141"/>
    </source>
</evidence>
<evidence type="ECO:0000256" key="7">
    <source>
        <dbReference type="ARBA" id="ARBA00023136"/>
    </source>
</evidence>
<comment type="similarity">
    <text evidence="2">Belongs to the dpy-19 family.</text>
</comment>
<keyword evidence="5 8" id="KW-0812">Transmembrane</keyword>
<feature type="transmembrane region" description="Helical" evidence="8">
    <location>
        <begin position="12"/>
        <end position="35"/>
    </location>
</feature>
<accession>A0A8J4SGG4</accession>
<dbReference type="AlphaFoldDB" id="A0A8J4SGG4"/>
<protein>
    <submittedName>
        <fullName evidence="9">Putative C-mannosyltransferase DPY19L2</fullName>
    </submittedName>
</protein>
<reference evidence="9" key="1">
    <citation type="submission" date="2019-05" db="EMBL/GenBank/DDBJ databases">
        <title>Annotation for the trematode Paragonimus heterotremus.</title>
        <authorList>
            <person name="Choi Y.-J."/>
        </authorList>
    </citation>
    <scope>NUCLEOTIDE SEQUENCE</scope>
    <source>
        <strain evidence="9">LC</strain>
    </source>
</reference>
<comment type="subcellular location">
    <subcellularLocation>
        <location evidence="1">Membrane</location>
        <topology evidence="1">Multi-pass membrane protein</topology>
    </subcellularLocation>
</comment>
<evidence type="ECO:0000313" key="9">
    <source>
        <dbReference type="EMBL" id="KAF5396828.1"/>
    </source>
</evidence>
<organism evidence="9 10">
    <name type="scientific">Paragonimus heterotremus</name>
    <dbReference type="NCBI Taxonomy" id="100268"/>
    <lineage>
        <taxon>Eukaryota</taxon>
        <taxon>Metazoa</taxon>
        <taxon>Spiralia</taxon>
        <taxon>Lophotrochozoa</taxon>
        <taxon>Platyhelminthes</taxon>
        <taxon>Trematoda</taxon>
        <taxon>Digenea</taxon>
        <taxon>Plagiorchiida</taxon>
        <taxon>Troglotremata</taxon>
        <taxon>Troglotrematidae</taxon>
        <taxon>Paragonimus</taxon>
    </lineage>
</organism>
<name>A0A8J4SGG4_9TREM</name>
<keyword evidence="10" id="KW-1185">Reference proteome</keyword>
<gene>
    <name evidence="9" type="ORF">PHET_10423</name>
</gene>